<protein>
    <recommendedName>
        <fullName evidence="3">Glycosyltransferase</fullName>
    </recommendedName>
</protein>
<dbReference type="AlphaFoldDB" id="A0A3M2KVH9"/>
<dbReference type="RefSeq" id="WP_122191523.1">
    <property type="nucleotide sequence ID" value="NZ_RFFH01000021.1"/>
</dbReference>
<evidence type="ECO:0000313" key="2">
    <source>
        <dbReference type="Proteomes" id="UP000279275"/>
    </source>
</evidence>
<dbReference type="Gene3D" id="3.40.50.2000">
    <property type="entry name" value="Glycogen Phosphorylase B"/>
    <property type="match status" value="1"/>
</dbReference>
<dbReference type="SUPFAM" id="SSF53756">
    <property type="entry name" value="UDP-Glycosyltransferase/glycogen phosphorylase"/>
    <property type="match status" value="1"/>
</dbReference>
<sequence length="365" mass="40229">MTSQRTLGIYGPQPWEPSGVAKYIAESVPHLLRHFTPVPAGSEADPYTFDRVLYHLGNNDMHHSAFRALRRRPGPVVLHEFNVLNYYYQAWDRLDADEHEYVLRALGASLGTTFEDSGALDRFWRARPDTDRYSLNAGIEAQAVQSATCVLVHHPAVAALLQQRFTGHDIRVIPFPVTPIAGEDPALVRQRFEIPSDAVVFGSFGYIGEYKRIESLLTAWCAWPGRPTNAVLLLVGALQYGLEIPPDRSIRHIDHPDDTDFDQLLLAVDCAVQLRGPWLGESSGPVSALLAHNRPAILSDVPAFCTDSDHVTHIPGGSAEIDCLVRALADHYYRPSLGIGGFDTAYSWSAWAEQVAAIVSSAGRA</sequence>
<dbReference type="Proteomes" id="UP000279275">
    <property type="component" value="Unassembled WGS sequence"/>
</dbReference>
<reference evidence="1 2" key="1">
    <citation type="submission" date="2018-10" db="EMBL/GenBank/DDBJ databases">
        <title>Isolation from cow dung.</title>
        <authorList>
            <person name="Ling L."/>
        </authorList>
    </citation>
    <scope>NUCLEOTIDE SEQUENCE [LARGE SCALE GENOMIC DNA]</scope>
    <source>
        <strain evidence="1 2">NEAU-LL90</strain>
    </source>
</reference>
<dbReference type="EMBL" id="RFFH01000021">
    <property type="protein sequence ID" value="RMI28450.1"/>
    <property type="molecule type" value="Genomic_DNA"/>
</dbReference>
<dbReference type="OrthoDB" id="7806295at2"/>
<gene>
    <name evidence="1" type="ORF">EBN03_29950</name>
</gene>
<comment type="caution">
    <text evidence="1">The sequence shown here is derived from an EMBL/GenBank/DDBJ whole genome shotgun (WGS) entry which is preliminary data.</text>
</comment>
<organism evidence="1 2">
    <name type="scientific">Nocardia stercoris</name>
    <dbReference type="NCBI Taxonomy" id="2483361"/>
    <lineage>
        <taxon>Bacteria</taxon>
        <taxon>Bacillati</taxon>
        <taxon>Actinomycetota</taxon>
        <taxon>Actinomycetes</taxon>
        <taxon>Mycobacteriales</taxon>
        <taxon>Nocardiaceae</taxon>
        <taxon>Nocardia</taxon>
    </lineage>
</organism>
<evidence type="ECO:0000313" key="1">
    <source>
        <dbReference type="EMBL" id="RMI28450.1"/>
    </source>
</evidence>
<evidence type="ECO:0008006" key="3">
    <source>
        <dbReference type="Google" id="ProtNLM"/>
    </source>
</evidence>
<name>A0A3M2KVH9_9NOCA</name>
<keyword evidence="2" id="KW-1185">Reference proteome</keyword>
<proteinExistence type="predicted"/>
<accession>A0A3M2KVH9</accession>